<feature type="compositionally biased region" description="Polar residues" evidence="1">
    <location>
        <begin position="1"/>
        <end position="18"/>
    </location>
</feature>
<feature type="compositionally biased region" description="Polar residues" evidence="1">
    <location>
        <begin position="95"/>
        <end position="109"/>
    </location>
</feature>
<feature type="region of interest" description="Disordered" evidence="1">
    <location>
        <begin position="1"/>
        <end position="109"/>
    </location>
</feature>
<proteinExistence type="predicted"/>
<gene>
    <name evidence="2" type="ORF">TCM_032894</name>
</gene>
<dbReference type="HOGENOM" id="CLU_2188766_0_0_1"/>
<accession>A0A061FB39</accession>
<feature type="compositionally biased region" description="Basic and acidic residues" evidence="1">
    <location>
        <begin position="81"/>
        <end position="90"/>
    </location>
</feature>
<sequence>MEYPLSHSTNQKKQIQSKAKTKEESVSCSTCLPPRPKGSNSKQKRVFSSTTKAKPCKTDQQPKEGNSGLAYSPSGYALNFDDDRLDKENDPYYPSFSSRFASPQGQLKY</sequence>
<dbReference type="Proteomes" id="UP000026915">
    <property type="component" value="Chromosome 7"/>
</dbReference>
<dbReference type="InParanoid" id="A0A061FB39"/>
<organism evidence="2 3">
    <name type="scientific">Theobroma cacao</name>
    <name type="common">Cacao</name>
    <name type="synonym">Cocoa</name>
    <dbReference type="NCBI Taxonomy" id="3641"/>
    <lineage>
        <taxon>Eukaryota</taxon>
        <taxon>Viridiplantae</taxon>
        <taxon>Streptophyta</taxon>
        <taxon>Embryophyta</taxon>
        <taxon>Tracheophyta</taxon>
        <taxon>Spermatophyta</taxon>
        <taxon>Magnoliopsida</taxon>
        <taxon>eudicotyledons</taxon>
        <taxon>Gunneridae</taxon>
        <taxon>Pentapetalae</taxon>
        <taxon>rosids</taxon>
        <taxon>malvids</taxon>
        <taxon>Malvales</taxon>
        <taxon>Malvaceae</taxon>
        <taxon>Byttnerioideae</taxon>
        <taxon>Theobroma</taxon>
    </lineage>
</organism>
<dbReference type="EMBL" id="CM001885">
    <property type="protein sequence ID" value="EOY13962.1"/>
    <property type="molecule type" value="Genomic_DNA"/>
</dbReference>
<evidence type="ECO:0000313" key="2">
    <source>
        <dbReference type="EMBL" id="EOY13962.1"/>
    </source>
</evidence>
<protein>
    <submittedName>
        <fullName evidence="2">Uncharacterized protein</fullName>
    </submittedName>
</protein>
<keyword evidence="3" id="KW-1185">Reference proteome</keyword>
<evidence type="ECO:0000313" key="3">
    <source>
        <dbReference type="Proteomes" id="UP000026915"/>
    </source>
</evidence>
<evidence type="ECO:0000256" key="1">
    <source>
        <dbReference type="SAM" id="MobiDB-lite"/>
    </source>
</evidence>
<feature type="compositionally biased region" description="Polar residues" evidence="1">
    <location>
        <begin position="38"/>
        <end position="52"/>
    </location>
</feature>
<dbReference type="AlphaFoldDB" id="A0A061FB39"/>
<reference evidence="2 3" key="1">
    <citation type="journal article" date="2013" name="Genome Biol.">
        <title>The genome sequence of the most widely cultivated cacao type and its use to identify candidate genes regulating pod color.</title>
        <authorList>
            <person name="Motamayor J.C."/>
            <person name="Mockaitis K."/>
            <person name="Schmutz J."/>
            <person name="Haiminen N."/>
            <person name="Iii D.L."/>
            <person name="Cornejo O."/>
            <person name="Findley S.D."/>
            <person name="Zheng P."/>
            <person name="Utro F."/>
            <person name="Royaert S."/>
            <person name="Saski C."/>
            <person name="Jenkins J."/>
            <person name="Podicheti R."/>
            <person name="Zhao M."/>
            <person name="Scheffler B.E."/>
            <person name="Stack J.C."/>
            <person name="Feltus F.A."/>
            <person name="Mustiga G.M."/>
            <person name="Amores F."/>
            <person name="Phillips W."/>
            <person name="Marelli J.P."/>
            <person name="May G.D."/>
            <person name="Shapiro H."/>
            <person name="Ma J."/>
            <person name="Bustamante C.D."/>
            <person name="Schnell R.J."/>
            <person name="Main D."/>
            <person name="Gilbert D."/>
            <person name="Parida L."/>
            <person name="Kuhn D.N."/>
        </authorList>
    </citation>
    <scope>NUCLEOTIDE SEQUENCE [LARGE SCALE GENOMIC DNA]</scope>
    <source>
        <strain evidence="3">cv. Matina 1-6</strain>
    </source>
</reference>
<dbReference type="Gramene" id="EOY13962">
    <property type="protein sequence ID" value="EOY13962"/>
    <property type="gene ID" value="TCM_032894"/>
</dbReference>
<name>A0A061FB39_THECC</name>